<dbReference type="RefSeq" id="WP_168976019.1">
    <property type="nucleotide sequence ID" value="NZ_JABAGO010000042.1"/>
</dbReference>
<proteinExistence type="predicted"/>
<sequence>MEKYVKLTNGKLIITSEPRYDLDGPDTVDSIRMALQQELYSLVMQSKSLKARAEEVKQFLSMLDEYEVQQTP</sequence>
<evidence type="ECO:0000313" key="1">
    <source>
        <dbReference type="EMBL" id="NMF00222.1"/>
    </source>
</evidence>
<protein>
    <submittedName>
        <fullName evidence="1">Uncharacterized protein</fullName>
    </submittedName>
</protein>
<name>A0A848CZ75_ANEAE</name>
<dbReference type="EMBL" id="JABAGO010000042">
    <property type="protein sequence ID" value="NMF00222.1"/>
    <property type="molecule type" value="Genomic_DNA"/>
</dbReference>
<accession>A0A848CZ75</accession>
<reference evidence="1 2" key="1">
    <citation type="submission" date="2020-04" db="EMBL/GenBank/DDBJ databases">
        <authorList>
            <person name="Hitch T.C.A."/>
            <person name="Wylensek D."/>
            <person name="Clavel T."/>
        </authorList>
    </citation>
    <scope>NUCLEOTIDE SEQUENCE [LARGE SCALE GENOMIC DNA]</scope>
    <source>
        <strain evidence="1 2">WB01_D5_05</strain>
    </source>
</reference>
<gene>
    <name evidence="1" type="ORF">HF838_18505</name>
</gene>
<comment type="caution">
    <text evidence="1">The sequence shown here is derived from an EMBL/GenBank/DDBJ whole genome shotgun (WGS) entry which is preliminary data.</text>
</comment>
<dbReference type="Proteomes" id="UP000561326">
    <property type="component" value="Unassembled WGS sequence"/>
</dbReference>
<organism evidence="1 2">
    <name type="scientific">Aneurinibacillus aneurinilyticus</name>
    <name type="common">Bacillus aneurinolyticus</name>
    <dbReference type="NCBI Taxonomy" id="1391"/>
    <lineage>
        <taxon>Bacteria</taxon>
        <taxon>Bacillati</taxon>
        <taxon>Bacillota</taxon>
        <taxon>Bacilli</taxon>
        <taxon>Bacillales</taxon>
        <taxon>Paenibacillaceae</taxon>
        <taxon>Aneurinibacillus group</taxon>
        <taxon>Aneurinibacillus</taxon>
    </lineage>
</organism>
<dbReference type="AlphaFoldDB" id="A0A848CZ75"/>
<evidence type="ECO:0000313" key="2">
    <source>
        <dbReference type="Proteomes" id="UP000561326"/>
    </source>
</evidence>